<dbReference type="OrthoDB" id="424148at2759"/>
<evidence type="ECO:0000313" key="3">
    <source>
        <dbReference type="Proteomes" id="UP000649617"/>
    </source>
</evidence>
<reference evidence="2" key="1">
    <citation type="submission" date="2021-02" db="EMBL/GenBank/DDBJ databases">
        <authorList>
            <person name="Dougan E. K."/>
            <person name="Rhodes N."/>
            <person name="Thang M."/>
            <person name="Chan C."/>
        </authorList>
    </citation>
    <scope>NUCLEOTIDE SEQUENCE</scope>
</reference>
<name>A0A812R4I8_SYMPI</name>
<organism evidence="2 3">
    <name type="scientific">Symbiodinium pilosum</name>
    <name type="common">Dinoflagellate</name>
    <dbReference type="NCBI Taxonomy" id="2952"/>
    <lineage>
        <taxon>Eukaryota</taxon>
        <taxon>Sar</taxon>
        <taxon>Alveolata</taxon>
        <taxon>Dinophyceae</taxon>
        <taxon>Suessiales</taxon>
        <taxon>Symbiodiniaceae</taxon>
        <taxon>Symbiodinium</taxon>
    </lineage>
</organism>
<proteinExistence type="predicted"/>
<feature type="non-terminal residue" evidence="2">
    <location>
        <position position="407"/>
    </location>
</feature>
<keyword evidence="3" id="KW-1185">Reference proteome</keyword>
<dbReference type="Proteomes" id="UP000649617">
    <property type="component" value="Unassembled WGS sequence"/>
</dbReference>
<comment type="caution">
    <text evidence="2">The sequence shown here is derived from an EMBL/GenBank/DDBJ whole genome shotgun (WGS) entry which is preliminary data.</text>
</comment>
<dbReference type="EMBL" id="CAJNIZ010019102">
    <property type="protein sequence ID" value="CAE7421166.1"/>
    <property type="molecule type" value="Genomic_DNA"/>
</dbReference>
<keyword evidence="1" id="KW-0732">Signal</keyword>
<evidence type="ECO:0000256" key="1">
    <source>
        <dbReference type="SAM" id="SignalP"/>
    </source>
</evidence>
<feature type="chain" id="PRO_5032305337" evidence="1">
    <location>
        <begin position="21"/>
        <end position="407"/>
    </location>
</feature>
<accession>A0A812R4I8</accession>
<sequence length="407" mass="44844">MPSQLTAVPSMLLVVSPALCVLGKSAAFRALWSHEGCGAGRFEPAELQLSAIAWAGFYTSLRAPEASELPLPALEPVLGRLQEAEELRLMAVTGSTLQLCDGKIVAWTTSDPSAEWEEAAAELARKLWHSVSVKQCHAALQRTLFGLREKLLDETTGHKDADSALDILMKLKDAFQSWDATALKDHGPIGQLAAQIDARLLIHPEALMASMLKSFEMLQWLRKMPDDADYLVRIEVALNRSEMEVPNELWLADEGRVDESKLSALTAVRTTLHDFIYRPKTRFPSLDLLLESLSALEHSSEIAGLVDALEFAFSLLEPLSELLGGKDAALARMLQMLKPTSCARWLLCYPRSAAPGAPVSEQTHEEEEETLDGAANKGGVIYLADRLDFNIAEFRMLSEETFLVKFS</sequence>
<gene>
    <name evidence="2" type="ORF">SPIL2461_LOCUS10355</name>
</gene>
<feature type="signal peptide" evidence="1">
    <location>
        <begin position="1"/>
        <end position="20"/>
    </location>
</feature>
<protein>
    <submittedName>
        <fullName evidence="2">Uncharacterized protein</fullName>
    </submittedName>
</protein>
<dbReference type="AlphaFoldDB" id="A0A812R4I8"/>
<evidence type="ECO:0000313" key="2">
    <source>
        <dbReference type="EMBL" id="CAE7421166.1"/>
    </source>
</evidence>